<dbReference type="SUPFAM" id="SSF103481">
    <property type="entry name" value="Multidrug resistance efflux transporter EmrE"/>
    <property type="match status" value="2"/>
</dbReference>
<evidence type="ECO:0000256" key="5">
    <source>
        <dbReference type="ARBA" id="ARBA00022989"/>
    </source>
</evidence>
<feature type="transmembrane region" description="Helical" evidence="8">
    <location>
        <begin position="124"/>
        <end position="144"/>
    </location>
</feature>
<evidence type="ECO:0000256" key="6">
    <source>
        <dbReference type="ARBA" id="ARBA00023136"/>
    </source>
</evidence>
<evidence type="ECO:0000256" key="3">
    <source>
        <dbReference type="ARBA" id="ARBA00022475"/>
    </source>
</evidence>
<feature type="transmembrane region" description="Helical" evidence="8">
    <location>
        <begin position="178"/>
        <end position="198"/>
    </location>
</feature>
<keyword evidence="6 8" id="KW-0472">Membrane</keyword>
<evidence type="ECO:0000256" key="1">
    <source>
        <dbReference type="ARBA" id="ARBA00004651"/>
    </source>
</evidence>
<gene>
    <name evidence="10" type="ORF">D5071_11400</name>
</gene>
<feature type="transmembrane region" description="Helical" evidence="8">
    <location>
        <begin position="239"/>
        <end position="259"/>
    </location>
</feature>
<evidence type="ECO:0000256" key="2">
    <source>
        <dbReference type="ARBA" id="ARBA00007362"/>
    </source>
</evidence>
<protein>
    <submittedName>
        <fullName evidence="10">EamA/RhaT family transporter</fullName>
    </submittedName>
</protein>
<feature type="domain" description="EamA" evidence="9">
    <location>
        <begin position="9"/>
        <end position="138"/>
    </location>
</feature>
<sequence>MAPQTRGTIEMAIAMIISGTVGWFVLTAGQPAMTVVFWRCAFGALTMLIVCGLLGLLRRGIISRKQAGIAVLGGLALVFNWTLLFGAYAHASIAVATVVYHTQPFMLLGLGAIFFRETLTLNKIGWLLGAFSGIVLIVSAQTGIDSDDKGYLSGVLMALGAAFFYAMAAAITKKLSGIPLHVLVLIQLLVGVVVLAPFAAMPVSPTASQWGMLVTIGVIHTGLMSTLLYSAIQKIPTALVGALSFIYPVIAALVDWAAFGHRLDAMQLAGAVAILLSAAGMTFGWHIRFNRQRDNPYHDAPRSGEKQDAFPPIQPNHVD</sequence>
<dbReference type="InterPro" id="IPR037185">
    <property type="entry name" value="EmrE-like"/>
</dbReference>
<feature type="transmembrane region" description="Helical" evidence="8">
    <location>
        <begin position="150"/>
        <end position="171"/>
    </location>
</feature>
<organism evidence="10 11">
    <name type="scientific">Pectobacterium carotovorum</name>
    <name type="common">Erwinia carotovora</name>
    <dbReference type="NCBI Taxonomy" id="554"/>
    <lineage>
        <taxon>Bacteria</taxon>
        <taxon>Pseudomonadati</taxon>
        <taxon>Pseudomonadota</taxon>
        <taxon>Gammaproteobacteria</taxon>
        <taxon>Enterobacterales</taxon>
        <taxon>Pectobacteriaceae</taxon>
        <taxon>Pectobacterium</taxon>
    </lineage>
</organism>
<dbReference type="GO" id="GO:0016020">
    <property type="term" value="C:membrane"/>
    <property type="evidence" value="ECO:0007669"/>
    <property type="project" value="InterPro"/>
</dbReference>
<feature type="transmembrane region" description="Helical" evidence="8">
    <location>
        <begin position="36"/>
        <end position="57"/>
    </location>
</feature>
<dbReference type="AlphaFoldDB" id="A0A419AVZ3"/>
<dbReference type="EMBL" id="QZDH01000023">
    <property type="protein sequence ID" value="RJL51211.1"/>
    <property type="molecule type" value="Genomic_DNA"/>
</dbReference>
<accession>A0A419AVZ3</accession>
<feature type="transmembrane region" description="Helical" evidence="8">
    <location>
        <begin position="94"/>
        <end position="115"/>
    </location>
</feature>
<evidence type="ECO:0000256" key="7">
    <source>
        <dbReference type="SAM" id="MobiDB-lite"/>
    </source>
</evidence>
<feature type="transmembrane region" description="Helical" evidence="8">
    <location>
        <begin position="12"/>
        <end position="30"/>
    </location>
</feature>
<evidence type="ECO:0000313" key="10">
    <source>
        <dbReference type="EMBL" id="RJL51211.1"/>
    </source>
</evidence>
<dbReference type="RefSeq" id="WP_119873798.1">
    <property type="nucleotide sequence ID" value="NZ_QZDH01000023.1"/>
</dbReference>
<feature type="domain" description="EamA" evidence="9">
    <location>
        <begin position="153"/>
        <end position="282"/>
    </location>
</feature>
<reference evidence="10 11" key="1">
    <citation type="submission" date="2018-09" db="EMBL/GenBank/DDBJ databases">
        <title>Phylogenetic diversity of Pectobacterium and Dickeya strains causing blackleg disease of potato in Morocco.</title>
        <authorList>
            <person name="Oulghazi S."/>
            <person name="Moumni M."/>
            <person name="Faure D."/>
        </authorList>
    </citation>
    <scope>NUCLEOTIDE SEQUENCE [LARGE SCALE GENOMIC DNA]</scope>
    <source>
        <strain evidence="10 11">S1.15.11.2D</strain>
    </source>
</reference>
<comment type="caution">
    <text evidence="10">The sequence shown here is derived from an EMBL/GenBank/DDBJ whole genome shotgun (WGS) entry which is preliminary data.</text>
</comment>
<evidence type="ECO:0000259" key="9">
    <source>
        <dbReference type="Pfam" id="PF00892"/>
    </source>
</evidence>
<keyword evidence="3" id="KW-1003">Cell membrane</keyword>
<dbReference type="PANTHER" id="PTHR22911:SF102">
    <property type="entry name" value="MEMBRANE PROTEIN"/>
    <property type="match status" value="1"/>
</dbReference>
<comment type="subcellular location">
    <subcellularLocation>
        <location evidence="1">Cell membrane</location>
        <topology evidence="1">Multi-pass membrane protein</topology>
    </subcellularLocation>
</comment>
<dbReference type="PANTHER" id="PTHR22911">
    <property type="entry name" value="ACYL-MALONYL CONDENSING ENZYME-RELATED"/>
    <property type="match status" value="1"/>
</dbReference>
<feature type="transmembrane region" description="Helical" evidence="8">
    <location>
        <begin position="69"/>
        <end position="88"/>
    </location>
</feature>
<dbReference type="Proteomes" id="UP000283655">
    <property type="component" value="Unassembled WGS sequence"/>
</dbReference>
<evidence type="ECO:0000256" key="8">
    <source>
        <dbReference type="SAM" id="Phobius"/>
    </source>
</evidence>
<proteinExistence type="inferred from homology"/>
<dbReference type="Pfam" id="PF00892">
    <property type="entry name" value="EamA"/>
    <property type="match status" value="2"/>
</dbReference>
<evidence type="ECO:0000256" key="4">
    <source>
        <dbReference type="ARBA" id="ARBA00022692"/>
    </source>
</evidence>
<feature type="region of interest" description="Disordered" evidence="7">
    <location>
        <begin position="296"/>
        <end position="319"/>
    </location>
</feature>
<dbReference type="InterPro" id="IPR000620">
    <property type="entry name" value="EamA_dom"/>
</dbReference>
<feature type="transmembrane region" description="Helical" evidence="8">
    <location>
        <begin position="210"/>
        <end position="232"/>
    </location>
</feature>
<keyword evidence="5 8" id="KW-1133">Transmembrane helix</keyword>
<comment type="similarity">
    <text evidence="2">Belongs to the EamA transporter family.</text>
</comment>
<evidence type="ECO:0000313" key="11">
    <source>
        <dbReference type="Proteomes" id="UP000283655"/>
    </source>
</evidence>
<feature type="compositionally biased region" description="Basic and acidic residues" evidence="7">
    <location>
        <begin position="296"/>
        <end position="308"/>
    </location>
</feature>
<keyword evidence="4 8" id="KW-0812">Transmembrane</keyword>
<feature type="transmembrane region" description="Helical" evidence="8">
    <location>
        <begin position="265"/>
        <end position="285"/>
    </location>
</feature>
<name>A0A419AVZ3_PECCA</name>